<evidence type="ECO:0000256" key="5">
    <source>
        <dbReference type="ARBA" id="ARBA00022989"/>
    </source>
</evidence>
<dbReference type="PANTHER" id="PTHR30353">
    <property type="entry name" value="INNER MEMBRANE PROTEIN DEDA-RELATED"/>
    <property type="match status" value="1"/>
</dbReference>
<feature type="transmembrane region" description="Helical" evidence="7">
    <location>
        <begin position="180"/>
        <end position="200"/>
    </location>
</feature>
<protein>
    <submittedName>
        <fullName evidence="9">DedA family protein</fullName>
    </submittedName>
</protein>
<evidence type="ECO:0000256" key="7">
    <source>
        <dbReference type="RuleBase" id="RU367016"/>
    </source>
</evidence>
<evidence type="ECO:0000256" key="4">
    <source>
        <dbReference type="ARBA" id="ARBA00022692"/>
    </source>
</evidence>
<evidence type="ECO:0000313" key="9">
    <source>
        <dbReference type="EMBL" id="UXD86621.1"/>
    </source>
</evidence>
<dbReference type="InterPro" id="IPR032816">
    <property type="entry name" value="VTT_dom"/>
</dbReference>
<dbReference type="Proteomes" id="UP001065322">
    <property type="component" value="Chromosome"/>
</dbReference>
<evidence type="ECO:0000256" key="6">
    <source>
        <dbReference type="ARBA" id="ARBA00023136"/>
    </source>
</evidence>
<feature type="transmembrane region" description="Helical" evidence="7">
    <location>
        <begin position="147"/>
        <end position="168"/>
    </location>
</feature>
<proteinExistence type="inferred from homology"/>
<feature type="transmembrane region" description="Helical" evidence="7">
    <location>
        <begin position="63"/>
        <end position="82"/>
    </location>
</feature>
<dbReference type="RefSeq" id="WP_260998572.1">
    <property type="nucleotide sequence ID" value="NZ_CP054475.1"/>
</dbReference>
<evidence type="ECO:0000256" key="2">
    <source>
        <dbReference type="ARBA" id="ARBA00010792"/>
    </source>
</evidence>
<keyword evidence="6 7" id="KW-0472">Membrane</keyword>
<comment type="subcellular location">
    <subcellularLocation>
        <location evidence="1 7">Cell membrane</location>
        <topology evidence="1 7">Multi-pass membrane protein</topology>
    </subcellularLocation>
</comment>
<evidence type="ECO:0000259" key="8">
    <source>
        <dbReference type="Pfam" id="PF09335"/>
    </source>
</evidence>
<name>A0ABY6A8R0_9GAMM</name>
<reference evidence="10" key="1">
    <citation type="submission" date="2020-06" db="EMBL/GenBank/DDBJ databases">
        <title>Thalassolituus marinus alknpb1M-1, a hydrocarbon-degrading bacterium isolated from the deep-sea overlying water using an in-situ strategy from the South China Sea basin.</title>
        <authorList>
            <person name="Dong C."/>
            <person name="Chen Y."/>
            <person name="Shao Z."/>
        </authorList>
    </citation>
    <scope>NUCLEOTIDE SEQUENCE [LARGE SCALE GENOMIC DNA]</scope>
    <source>
        <strain evidence="10">alknpb1M-1</strain>
    </source>
</reference>
<feature type="domain" description="VTT" evidence="8">
    <location>
        <begin position="43"/>
        <end position="166"/>
    </location>
</feature>
<comment type="similarity">
    <text evidence="2 7">Belongs to the DedA family.</text>
</comment>
<dbReference type="EMBL" id="CP054475">
    <property type="protein sequence ID" value="UXD86621.1"/>
    <property type="molecule type" value="Genomic_DNA"/>
</dbReference>
<keyword evidence="4 7" id="KW-0812">Transmembrane</keyword>
<evidence type="ECO:0000313" key="10">
    <source>
        <dbReference type="Proteomes" id="UP001065322"/>
    </source>
</evidence>
<organism evidence="9 10">
    <name type="scientific">Thalassolituus hydrocarboniclasticus</name>
    <dbReference type="NCBI Taxonomy" id="2742796"/>
    <lineage>
        <taxon>Bacteria</taxon>
        <taxon>Pseudomonadati</taxon>
        <taxon>Pseudomonadota</taxon>
        <taxon>Gammaproteobacteria</taxon>
        <taxon>Oceanospirillales</taxon>
        <taxon>Oceanospirillaceae</taxon>
        <taxon>Thalassolituus</taxon>
    </lineage>
</organism>
<feature type="transmembrane region" description="Helical" evidence="7">
    <location>
        <begin position="21"/>
        <end position="43"/>
    </location>
</feature>
<gene>
    <name evidence="9" type="ORF">HUF19_03805</name>
</gene>
<keyword evidence="3 7" id="KW-1003">Cell membrane</keyword>
<dbReference type="InterPro" id="IPR032818">
    <property type="entry name" value="DedA-like"/>
</dbReference>
<accession>A0ABY6A8R0</accession>
<evidence type="ECO:0000256" key="3">
    <source>
        <dbReference type="ARBA" id="ARBA00022475"/>
    </source>
</evidence>
<evidence type="ECO:0000256" key="1">
    <source>
        <dbReference type="ARBA" id="ARBA00004651"/>
    </source>
</evidence>
<sequence length="206" mass="22646">MESALSGFFADVPGIIEQHGWLLLPAVFVLALAESLLVVGLFIPGVALLVGLTILAAEQGLPVVWWWLAGAAGALCGDGLSFHIGRWYGPRLAHWNIFRRHPDWLPSAEHFFARYGVWSIALGRFIGPLRPLVPGVAGACGMPVRRFWWVNSWSSAAWAAFYLLPVYWFGQAALTVLQPWQLLLGLGLATLVALLISRVLQRRKGP</sequence>
<dbReference type="PANTHER" id="PTHR30353:SF15">
    <property type="entry name" value="INNER MEMBRANE PROTEIN YABI"/>
    <property type="match status" value="1"/>
</dbReference>
<keyword evidence="5 7" id="KW-1133">Transmembrane helix</keyword>
<dbReference type="Pfam" id="PF09335">
    <property type="entry name" value="VTT_dom"/>
    <property type="match status" value="1"/>
</dbReference>
<keyword evidence="10" id="KW-1185">Reference proteome</keyword>